<dbReference type="InterPro" id="IPR024975">
    <property type="entry name" value="NOV_C"/>
</dbReference>
<keyword evidence="5" id="KW-1185">Reference proteome</keyword>
<feature type="compositionally biased region" description="Pro residues" evidence="1">
    <location>
        <begin position="54"/>
        <end position="64"/>
    </location>
</feature>
<feature type="region of interest" description="Disordered" evidence="1">
    <location>
        <begin position="2945"/>
        <end position="2998"/>
    </location>
</feature>
<dbReference type="InterPro" id="IPR058210">
    <property type="entry name" value="SACS/Nov_dom"/>
</dbReference>
<name>A0A388KJS3_CHABU</name>
<feature type="domain" description="Sacsin/Nov" evidence="3">
    <location>
        <begin position="1462"/>
        <end position="1525"/>
    </location>
</feature>
<dbReference type="OMA" id="ICRTEGS"/>
<dbReference type="Pfam" id="PF25794">
    <property type="entry name" value="SACS"/>
    <property type="match status" value="1"/>
</dbReference>
<feature type="region of interest" description="Disordered" evidence="1">
    <location>
        <begin position="1195"/>
        <end position="1216"/>
    </location>
</feature>
<evidence type="ECO:0000313" key="4">
    <source>
        <dbReference type="EMBL" id="GBG70287.1"/>
    </source>
</evidence>
<feature type="region of interest" description="Disordered" evidence="1">
    <location>
        <begin position="550"/>
        <end position="588"/>
    </location>
</feature>
<proteinExistence type="predicted"/>
<feature type="compositionally biased region" description="Basic and acidic residues" evidence="1">
    <location>
        <begin position="2945"/>
        <end position="2955"/>
    </location>
</feature>
<evidence type="ECO:0000259" key="2">
    <source>
        <dbReference type="Pfam" id="PF13020"/>
    </source>
</evidence>
<protein>
    <submittedName>
        <fullName evidence="4">Uncharacterized protein</fullName>
    </submittedName>
</protein>
<accession>A0A388KJS3</accession>
<feature type="domain" description="Protein NO VEIN C-terminal" evidence="2">
    <location>
        <begin position="3067"/>
        <end position="3156"/>
    </location>
</feature>
<dbReference type="Gene3D" id="3.30.565.10">
    <property type="entry name" value="Histidine kinase-like ATPase, C-terminal domain"/>
    <property type="match status" value="1"/>
</dbReference>
<dbReference type="SUPFAM" id="SSF55874">
    <property type="entry name" value="ATPase domain of HSP90 chaperone/DNA topoisomerase II/histidine kinase"/>
    <property type="match status" value="1"/>
</dbReference>
<feature type="region of interest" description="Disordered" evidence="1">
    <location>
        <begin position="2868"/>
        <end position="2933"/>
    </location>
</feature>
<dbReference type="NCBIfam" id="NF047352">
    <property type="entry name" value="P_loop_sacsin"/>
    <property type="match status" value="1"/>
</dbReference>
<feature type="compositionally biased region" description="Polar residues" evidence="1">
    <location>
        <begin position="255"/>
        <end position="265"/>
    </location>
</feature>
<feature type="region of interest" description="Disordered" evidence="1">
    <location>
        <begin position="1326"/>
        <end position="1362"/>
    </location>
</feature>
<evidence type="ECO:0000313" key="5">
    <source>
        <dbReference type="Proteomes" id="UP000265515"/>
    </source>
</evidence>
<organism evidence="4 5">
    <name type="scientific">Chara braunii</name>
    <name type="common">Braun's stonewort</name>
    <dbReference type="NCBI Taxonomy" id="69332"/>
    <lineage>
        <taxon>Eukaryota</taxon>
        <taxon>Viridiplantae</taxon>
        <taxon>Streptophyta</taxon>
        <taxon>Charophyceae</taxon>
        <taxon>Charales</taxon>
        <taxon>Characeae</taxon>
        <taxon>Chara</taxon>
    </lineage>
</organism>
<feature type="compositionally biased region" description="Basic and acidic residues" evidence="1">
    <location>
        <begin position="2913"/>
        <end position="2925"/>
    </location>
</feature>
<comment type="caution">
    <text evidence="4">The sequence shown here is derived from an EMBL/GenBank/DDBJ whole genome shotgun (WGS) entry which is preliminary data.</text>
</comment>
<feature type="compositionally biased region" description="Low complexity" evidence="1">
    <location>
        <begin position="185"/>
        <end position="199"/>
    </location>
</feature>
<dbReference type="EMBL" id="BFEA01000128">
    <property type="protein sequence ID" value="GBG70287.1"/>
    <property type="molecule type" value="Genomic_DNA"/>
</dbReference>
<evidence type="ECO:0000259" key="3">
    <source>
        <dbReference type="Pfam" id="PF25794"/>
    </source>
</evidence>
<dbReference type="Proteomes" id="UP000265515">
    <property type="component" value="Unassembled WGS sequence"/>
</dbReference>
<evidence type="ECO:0000256" key="1">
    <source>
        <dbReference type="SAM" id="MobiDB-lite"/>
    </source>
</evidence>
<gene>
    <name evidence="4" type="ORF">CBR_g6414</name>
</gene>
<dbReference type="OrthoDB" id="1262810at2759"/>
<reference evidence="4 5" key="1">
    <citation type="journal article" date="2018" name="Cell">
        <title>The Chara Genome: Secondary Complexity and Implications for Plant Terrestrialization.</title>
        <authorList>
            <person name="Nishiyama T."/>
            <person name="Sakayama H."/>
            <person name="Vries J.D."/>
            <person name="Buschmann H."/>
            <person name="Saint-Marcoux D."/>
            <person name="Ullrich K.K."/>
            <person name="Haas F.B."/>
            <person name="Vanderstraeten L."/>
            <person name="Becker D."/>
            <person name="Lang D."/>
            <person name="Vosolsobe S."/>
            <person name="Rombauts S."/>
            <person name="Wilhelmsson P.K.I."/>
            <person name="Janitza P."/>
            <person name="Kern R."/>
            <person name="Heyl A."/>
            <person name="Rumpler F."/>
            <person name="Villalobos L.I.A.C."/>
            <person name="Clay J.M."/>
            <person name="Skokan R."/>
            <person name="Toyoda A."/>
            <person name="Suzuki Y."/>
            <person name="Kagoshima H."/>
            <person name="Schijlen E."/>
            <person name="Tajeshwar N."/>
            <person name="Catarino B."/>
            <person name="Hetherington A.J."/>
            <person name="Saltykova A."/>
            <person name="Bonnot C."/>
            <person name="Breuninger H."/>
            <person name="Symeonidi A."/>
            <person name="Radhakrishnan G.V."/>
            <person name="Van Nieuwerburgh F."/>
            <person name="Deforce D."/>
            <person name="Chang C."/>
            <person name="Karol K.G."/>
            <person name="Hedrich R."/>
            <person name="Ulvskov P."/>
            <person name="Glockner G."/>
            <person name="Delwiche C.F."/>
            <person name="Petrasek J."/>
            <person name="Van de Peer Y."/>
            <person name="Friml J."/>
            <person name="Beilby M."/>
            <person name="Dolan L."/>
            <person name="Kohara Y."/>
            <person name="Sugano S."/>
            <person name="Fujiyama A."/>
            <person name="Delaux P.-M."/>
            <person name="Quint M."/>
            <person name="TheiBen G."/>
            <person name="Hagemann M."/>
            <person name="Harholt J."/>
            <person name="Dunand C."/>
            <person name="Zachgo S."/>
            <person name="Langdale J."/>
            <person name="Maumus F."/>
            <person name="Straeten D.V.D."/>
            <person name="Gould S.B."/>
            <person name="Rensing S.A."/>
        </authorList>
    </citation>
    <scope>NUCLEOTIDE SEQUENCE [LARGE SCALE GENOMIC DNA]</scope>
    <source>
        <strain evidence="4 5">S276</strain>
    </source>
</reference>
<feature type="compositionally biased region" description="Basic and acidic residues" evidence="1">
    <location>
        <begin position="1338"/>
        <end position="1354"/>
    </location>
</feature>
<sequence length="3181" mass="351032">MWRQGMPQDQQRLSWGMGMPQDIWRLPHPPRQPQLQQQWSEDGYHSSLPQSSHPRPPPGHPLPLEPSSSSHTSWNATWATEEDDRWPSVGGHATQRSGHNPAAVTNPYYHHQQQSEHAQSSQGNPLFSPPGGGRKYPSFSSPTYRSPPTLPDQGGLTAGFRREPFTAFSTPDGAGGGYNTHQEQRSQSGSMMSPPSGSRPAGNRLPVATATELYRPGKHFVREAGASGGVGDRTRGREPSSTPSAKDSEDLSPYGQHQHSQGFANQQLQQGRQQEEEGEEGEDASLLHMPDFFRGRRHDLPLPTVGNHHVRSPPTHAMVVSPPSEYGGPRPEQDYRPSEKTSSFMRPEVQQHDKSRSKSGGAHPVSVEVVDDVASQLRTRMLADRTRGVLLTRLVQGTLDKLGLRSFESAGIQPMSVPTFQVQAELERRVNAAIRSYIPGRNVITIYDVAKHIVEQEGVSTFEDLGLGAPMAYPLIASRCGYAGKDGKGLIQITEADVVSVMAEYTHSQGGGSLSPEGFMEFLARKHGLKDPQSLGVRIMDFRNLQGMVPERSARDKDLGPAAEGTCNPEGEEQEPRPGEPGVPRSKVMPRVMEFLEKVSKDEEQEKGKQVENVDEWVHRWNLNRLKVGRAGGVAAAQAGDDSSKGCPYPSVLEERLRQGKLGSAGQGNESAIVISSDEGDEEEEEDFVPVQSEACDNEDAEGWIPAEKLMQFASKWKSVCQESPTVKKVLVKMVKANGCKLPKAAIKKLTRQKSWFRHSPLQEILCIAASSIAAGLWDTAPCADSESKAAAKKKNVGERKLVEAVIRHFVANQPQQDKEKDGKEGRSQEHDSSWSVLRWANECERSLVERYSVDNFGDLGQMSFLNFLVDHADAFPEDMAIELGLKSRPVIGQAKQQQLVPRHRLMRFILHIASVWDGAGEVALEKCITAQLCMHFRVASVEQLGYGSVEELLADATCERQKQMVDASVSYMGTLLVNPEKFALTEVGSGEGAVDGEGGGKARGREVIKDELNAVGVLGSMDDMAAVACLQSAPMLVDLADWSSWQAVFAPSLGPLLDWLEQVDGRAHDLHTLALPNGQIVRVNPSSTTDDFLKSCAVGNAEAAAMHLVSLAVSHGGVSHTPRALLKLHASSAISILLSSFAEDGLQEGTPTDHFKATQAVEPYVHDSSYPGNTDGVMAVAEARQAEERTGIRGENERMNTESGDNTSKVSNNWSTQQRRTAEFVVQCIMAAPAEMRSFVGDVLLPSLPSFVSGCYGLLLHVSEKSEEQTAMLHALGLQMGITEWVDDYRDQVLSKRLAQVAGSGIGSDMHVDGNEYGTPLAAARSDLLPPTSDLKPGVDGKPLDKSSVDEKTSSQGVKMEADQEEMIGQEYEKGAIEKARGLIEMIRVEEFGMDCEMGKTELAKRQNARIGRALKRLSNDLYSKDSHFVLELVQNADDNLYDNGVCPSLYFVLASDRIIVLNNEKGFTERNMRALCDVGNSTKANKGTGFIGEKGIGFKSVFRITDAPEIHSNGFHVKFDIQENKSLGFILPSWLESPALHLKDLVPSDFDSSRVESCLDRSGKCWTTRIDLPLKESIKLLGVAGLGSRFTDIQPSLLLFLHKLRRIDIVDTILQKRTSMIREDGADGMVRVTHDGGSAIWLVSRECFHPEIPRGSLKVEKTEVALAFPLLEKDDGSLEVLRAWQYAFAYLPLRSYGLRFVIQGDFVVPSSREDVDRDSAWNQWLRSKVVDVLVRSVDAFKRVRWGGAPSDETETSTWIATAINKFLAFMPLEGEVMGFFSCLPRMIMSRLRTMAFLPVESEQLVWALPCQVIASWDDLAKQILPMELLKDELGLSLLHRKVVMPESLRASLGIQVYGEKILLQVLRLLLDKDLVKPRGIRWLAIWMAAMYRLLGAGWSDGMQKTARNSVGNCGAETARIIAELRLLPFVPLTDKSWIAVSSNDVWYVPGGSKSTPPALAQYPHITKELRVVEPSLLSCVEQITGDVEGRSETTELLETELRGVKASEVLGLVELLGVKPLSEHGVVECHILPAMQSESVHSKHHEVLLEYMSFIREHVGRACRQCENGGQDRLMDLVRRFGVLVTTGGLKTPAREPVHFPTAMGNLLRMGEILDGLSFPWNKVDERYLRAFEKWQSNKGGAKDRLVQDCRGFLQQLGVTDFVCVREETVRVGRGHESKWGSEKWFGSMKEGQLWSVHDYVSAELEQLLGALCSTGAKNGSDGAPLESADLPDAKRLMQSKVLVETMDQLWTVQYDKFLSASYYRTGVNAEDDEQVGETLSSFAMLLRDKWLIPGNDGRLHPPSSLFEDRPELKQLLGKLVTFATPCIKARSFVKALGLKTDISIEEMIGLFRKFCTNGRSVSVSLAQMARIYSFFRKFLTTHRDRIEATMTDIPSVFVPYPCGGNFPPRKDSSQEGRFCCVSEVWWCDPTGVASLLLCDGDKFPKRASVDADREETMGSAVPDAPPDEEDNANVSGREVGKICPHPIEPLYPDLKDFFVGSGLIRENLSLRGQFRLLERFVATAAANTDVAVGKVMSVFKAWASSLARSGLREDGPEHSAWTMLGKASVFPTVDGNWVTAAECYAPDDEKLCSYFEGHETLQILCLSRSSEVAAGQAKKHVGKAERRKNASDSTIPKAWDRPFSLQELAPFLRAAGVRFISEEAQREIITEGPFDSMEFQHLVVQILFLSVRFIHHLQPAEYRKFVCHPSFMRRIEHLECHEWESLNVKYTLSGVEREVCGIPCIVIQDGEAMVAHKLHTSDHSDDVLAIFEALRDVFPMAVKSSLSRVANLLTGSGGASSETLGDLVLKGGGFPEMSQKEAGMWFGRLGCPAELISKPLQPVQIPPDVESQKVPVEGRLSAEVETKQVHQEMDASSGAGVAGRAPAPQPGLTGQQSDGDSLRNRGIKRSAQDNLEHLDKKATLGTGTTIGAEMVERHTEQWFSRQDDREGLRQGSPPEPGEVVPSSGTTVPNPGPDLALGPRLGGTGISQFSTGVGEPQRQAWLRFNRNVEDFAIHEADVKNTIREEFRATARATAQTPDIVHDAIQAGTEEEEAIEQLGRKGEEFAYRHLLMKYQADDQVKVVWLNQAGETGSCFDIMVSRGDHVEAYIEVKTTIGLRKQWFPISYREWQFAISKGETFHILRVYGIGSAGSYRIMRLSNPAKLWMEGVIKICLAM</sequence>
<dbReference type="Pfam" id="PF13020">
    <property type="entry name" value="NOV_C"/>
    <property type="match status" value="1"/>
</dbReference>
<dbReference type="PANTHER" id="PTHR32387:SF0">
    <property type="entry name" value="PROTEIN NO VEIN"/>
    <property type="match status" value="1"/>
</dbReference>
<dbReference type="PANTHER" id="PTHR32387">
    <property type="entry name" value="WU:FJ29H11"/>
    <property type="match status" value="1"/>
</dbReference>
<dbReference type="Gramene" id="GBG70287">
    <property type="protein sequence ID" value="GBG70287"/>
    <property type="gene ID" value="CBR_g6414"/>
</dbReference>
<feature type="region of interest" description="Disordered" evidence="1">
    <location>
        <begin position="2452"/>
        <end position="2476"/>
    </location>
</feature>
<dbReference type="InterPro" id="IPR036890">
    <property type="entry name" value="HATPase_C_sf"/>
</dbReference>
<feature type="region of interest" description="Disordered" evidence="1">
    <location>
        <begin position="1"/>
        <end position="283"/>
    </location>
</feature>
<feature type="compositionally biased region" description="Polar residues" evidence="1">
    <location>
        <begin position="1202"/>
        <end position="1216"/>
    </location>
</feature>
<feature type="compositionally biased region" description="Low complexity" evidence="1">
    <location>
        <begin position="110"/>
        <end position="122"/>
    </location>
</feature>
<feature type="region of interest" description="Disordered" evidence="1">
    <location>
        <begin position="295"/>
        <end position="363"/>
    </location>
</feature>
<dbReference type="InterPro" id="IPR052957">
    <property type="entry name" value="Auxin_embryo_med"/>
</dbReference>